<dbReference type="Proteomes" id="UP001374535">
    <property type="component" value="Chromosome 8"/>
</dbReference>
<gene>
    <name evidence="1" type="ORF">V8G54_025576</name>
</gene>
<name>A0AAQ3RMD4_VIGMU</name>
<evidence type="ECO:0000313" key="1">
    <source>
        <dbReference type="EMBL" id="WVY99506.1"/>
    </source>
</evidence>
<protein>
    <submittedName>
        <fullName evidence="1">Uncharacterized protein</fullName>
    </submittedName>
</protein>
<evidence type="ECO:0000313" key="2">
    <source>
        <dbReference type="Proteomes" id="UP001374535"/>
    </source>
</evidence>
<accession>A0AAQ3RMD4</accession>
<organism evidence="1 2">
    <name type="scientific">Vigna mungo</name>
    <name type="common">Black gram</name>
    <name type="synonym">Phaseolus mungo</name>
    <dbReference type="NCBI Taxonomy" id="3915"/>
    <lineage>
        <taxon>Eukaryota</taxon>
        <taxon>Viridiplantae</taxon>
        <taxon>Streptophyta</taxon>
        <taxon>Embryophyta</taxon>
        <taxon>Tracheophyta</taxon>
        <taxon>Spermatophyta</taxon>
        <taxon>Magnoliopsida</taxon>
        <taxon>eudicotyledons</taxon>
        <taxon>Gunneridae</taxon>
        <taxon>Pentapetalae</taxon>
        <taxon>rosids</taxon>
        <taxon>fabids</taxon>
        <taxon>Fabales</taxon>
        <taxon>Fabaceae</taxon>
        <taxon>Papilionoideae</taxon>
        <taxon>50 kb inversion clade</taxon>
        <taxon>NPAAA clade</taxon>
        <taxon>indigoferoid/millettioid clade</taxon>
        <taxon>Phaseoleae</taxon>
        <taxon>Vigna</taxon>
    </lineage>
</organism>
<dbReference type="AlphaFoldDB" id="A0AAQ3RMD4"/>
<sequence>MSLLKVALESINPCNNTLQQLLHISKHSILFIYYIDAPFILSYHTNEWSFNQTFIIICYDNMIKNIRDSEETEHCFRYDCHSHTFCLTDNNISGLPYISGDEIVKYHKLLCFLPHKLQHIIYLFLKEYFIHPHQR</sequence>
<proteinExistence type="predicted"/>
<keyword evidence="2" id="KW-1185">Reference proteome</keyword>
<dbReference type="EMBL" id="CP144693">
    <property type="protein sequence ID" value="WVY99506.1"/>
    <property type="molecule type" value="Genomic_DNA"/>
</dbReference>
<reference evidence="1 2" key="1">
    <citation type="journal article" date="2023" name="Life. Sci Alliance">
        <title>Evolutionary insights into 3D genome organization and epigenetic landscape of Vigna mungo.</title>
        <authorList>
            <person name="Junaid A."/>
            <person name="Singh B."/>
            <person name="Bhatia S."/>
        </authorList>
    </citation>
    <scope>NUCLEOTIDE SEQUENCE [LARGE SCALE GENOMIC DNA]</scope>
    <source>
        <strain evidence="1">Urdbean</strain>
    </source>
</reference>